<dbReference type="AlphaFoldDB" id="A0A1N6KCR6"/>
<comment type="similarity">
    <text evidence="2">Belongs to the SusD family.</text>
</comment>
<dbReference type="EMBL" id="FSRA01000002">
    <property type="protein sequence ID" value="SIO54117.1"/>
    <property type="molecule type" value="Genomic_DNA"/>
</dbReference>
<evidence type="ECO:0000259" key="6">
    <source>
        <dbReference type="Pfam" id="PF07980"/>
    </source>
</evidence>
<sequence length="521" mass="58799">MKKILSITSLVLLVIVSGCSKFLDKKPISSVSPTNYYNNEAEVNAAVAGVYSIAAMEFMWGGRIPIRHNASTDESFYSVTNQPIGPWWFTYDASDVTVTEMWTYLYSGIERANVVLANIGKAKMDDTKKAVLIGELKFLRAFYYFTLVQYWGDVPLKTTPSSSVNNVDLARTPMKDVYTFIEKEMKEAEAAVDVVTAIGNTERISRSTVQGILARVYLQWAGEPLKATAKYEDARQYALKVVQSNVHELNPSYSQIYINECQDIDEWKECIWETGNWGNNSDANRIGGRIGNENGVKCSSSNDQVVGYAYGFNSTTYKLFNLYKAGDLRRDWAISTYTLNATGVKANIAANNIYARNCAKWRREFELLRPLNKNYTPTNFPILRYADVLLMLAEAENEVNGPANAYQYINMVRRRGYGKPAGTPDVTADLTGLDQTSFRKAVQDERAMELCFEGLRKQDLIRWGLYLTAMRDQALEIKARATATYQYAATAAERVSERHLLYPIPSNEMSLNKLMVQNPGW</sequence>
<keyword evidence="9" id="KW-1185">Reference proteome</keyword>
<dbReference type="STRING" id="536979.SAMN04488055_5542"/>
<dbReference type="CDD" id="cd08977">
    <property type="entry name" value="SusD"/>
    <property type="match status" value="1"/>
</dbReference>
<dbReference type="Proteomes" id="UP000185003">
    <property type="component" value="Unassembled WGS sequence"/>
</dbReference>
<keyword evidence="3" id="KW-0732">Signal</keyword>
<dbReference type="Pfam" id="PF07980">
    <property type="entry name" value="SusD_RagB"/>
    <property type="match status" value="1"/>
</dbReference>
<evidence type="ECO:0000256" key="4">
    <source>
        <dbReference type="ARBA" id="ARBA00023136"/>
    </source>
</evidence>
<dbReference type="InterPro" id="IPR012944">
    <property type="entry name" value="SusD_RagB_dom"/>
</dbReference>
<organism evidence="8 9">
    <name type="scientific">Chitinophaga niabensis</name>
    <dbReference type="NCBI Taxonomy" id="536979"/>
    <lineage>
        <taxon>Bacteria</taxon>
        <taxon>Pseudomonadati</taxon>
        <taxon>Bacteroidota</taxon>
        <taxon>Chitinophagia</taxon>
        <taxon>Chitinophagales</taxon>
        <taxon>Chitinophagaceae</taxon>
        <taxon>Chitinophaga</taxon>
    </lineage>
</organism>
<dbReference type="SUPFAM" id="SSF48452">
    <property type="entry name" value="TPR-like"/>
    <property type="match status" value="1"/>
</dbReference>
<evidence type="ECO:0000256" key="3">
    <source>
        <dbReference type="ARBA" id="ARBA00022729"/>
    </source>
</evidence>
<dbReference type="RefSeq" id="WP_074242763.1">
    <property type="nucleotide sequence ID" value="NZ_FSRA01000002.1"/>
</dbReference>
<evidence type="ECO:0000256" key="2">
    <source>
        <dbReference type="ARBA" id="ARBA00006275"/>
    </source>
</evidence>
<dbReference type="InterPro" id="IPR033985">
    <property type="entry name" value="SusD-like_N"/>
</dbReference>
<evidence type="ECO:0000313" key="9">
    <source>
        <dbReference type="Proteomes" id="UP000185003"/>
    </source>
</evidence>
<feature type="domain" description="SusD-like N-terminal" evidence="7">
    <location>
        <begin position="21"/>
        <end position="218"/>
    </location>
</feature>
<keyword evidence="4" id="KW-0472">Membrane</keyword>
<gene>
    <name evidence="8" type="ORF">SAMN04488055_5542</name>
</gene>
<proteinExistence type="inferred from homology"/>
<name>A0A1N6KCR6_9BACT</name>
<feature type="domain" description="RagB/SusD" evidence="6">
    <location>
        <begin position="337"/>
        <end position="521"/>
    </location>
</feature>
<protein>
    <submittedName>
        <fullName evidence="8">Starch-binding associating with outer membrane</fullName>
    </submittedName>
</protein>
<accession>A0A1N6KCR6</accession>
<dbReference type="InterPro" id="IPR011990">
    <property type="entry name" value="TPR-like_helical_dom_sf"/>
</dbReference>
<dbReference type="PROSITE" id="PS51257">
    <property type="entry name" value="PROKAR_LIPOPROTEIN"/>
    <property type="match status" value="1"/>
</dbReference>
<dbReference type="Gene3D" id="1.25.40.390">
    <property type="match status" value="1"/>
</dbReference>
<dbReference type="Pfam" id="PF14322">
    <property type="entry name" value="SusD-like_3"/>
    <property type="match status" value="1"/>
</dbReference>
<evidence type="ECO:0000313" key="8">
    <source>
        <dbReference type="EMBL" id="SIO54117.1"/>
    </source>
</evidence>
<dbReference type="OrthoDB" id="5694214at2"/>
<reference evidence="8 9" key="1">
    <citation type="submission" date="2016-11" db="EMBL/GenBank/DDBJ databases">
        <authorList>
            <person name="Jaros S."/>
            <person name="Januszkiewicz K."/>
            <person name="Wedrychowicz H."/>
        </authorList>
    </citation>
    <scope>NUCLEOTIDE SEQUENCE [LARGE SCALE GENOMIC DNA]</scope>
    <source>
        <strain evidence="8 9">DSM 24787</strain>
    </source>
</reference>
<evidence type="ECO:0000259" key="7">
    <source>
        <dbReference type="Pfam" id="PF14322"/>
    </source>
</evidence>
<evidence type="ECO:0000256" key="5">
    <source>
        <dbReference type="ARBA" id="ARBA00023237"/>
    </source>
</evidence>
<comment type="subcellular location">
    <subcellularLocation>
        <location evidence="1">Cell outer membrane</location>
    </subcellularLocation>
</comment>
<dbReference type="GO" id="GO:0009279">
    <property type="term" value="C:cell outer membrane"/>
    <property type="evidence" value="ECO:0007669"/>
    <property type="project" value="UniProtKB-SubCell"/>
</dbReference>
<keyword evidence="5" id="KW-0998">Cell outer membrane</keyword>
<evidence type="ECO:0000256" key="1">
    <source>
        <dbReference type="ARBA" id="ARBA00004442"/>
    </source>
</evidence>